<evidence type="ECO:0000256" key="2">
    <source>
        <dbReference type="ARBA" id="ARBA00022801"/>
    </source>
</evidence>
<dbReference type="Pfam" id="PF00271">
    <property type="entry name" value="Helicase_C"/>
    <property type="match status" value="1"/>
</dbReference>
<dbReference type="GO" id="GO:0003724">
    <property type="term" value="F:RNA helicase activity"/>
    <property type="evidence" value="ECO:0007669"/>
    <property type="project" value="InterPro"/>
</dbReference>
<reference evidence="7" key="1">
    <citation type="submission" date="2020-05" db="EMBL/GenBank/DDBJ databases">
        <authorList>
            <person name="Chiriac C."/>
            <person name="Salcher M."/>
            <person name="Ghai R."/>
            <person name="Kavagutti S V."/>
        </authorList>
    </citation>
    <scope>NUCLEOTIDE SEQUENCE</scope>
</reference>
<dbReference type="EMBL" id="CAFBLP010000011">
    <property type="protein sequence ID" value="CAB4867821.1"/>
    <property type="molecule type" value="Genomic_DNA"/>
</dbReference>
<keyword evidence="2" id="KW-0378">Hydrolase</keyword>
<dbReference type="SMART" id="SM00847">
    <property type="entry name" value="HA2"/>
    <property type="match status" value="1"/>
</dbReference>
<dbReference type="FunFam" id="3.40.50.300:FF:000575">
    <property type="entry name" value="ATP-dependent helicase hrpA"/>
    <property type="match status" value="1"/>
</dbReference>
<protein>
    <submittedName>
        <fullName evidence="7">Unannotated protein</fullName>
    </submittedName>
</protein>
<dbReference type="GO" id="GO:0003723">
    <property type="term" value="F:RNA binding"/>
    <property type="evidence" value="ECO:0007669"/>
    <property type="project" value="TreeGrafter"/>
</dbReference>
<dbReference type="Pfam" id="PF21010">
    <property type="entry name" value="HA2_C"/>
    <property type="match status" value="1"/>
</dbReference>
<dbReference type="InterPro" id="IPR014001">
    <property type="entry name" value="Helicase_ATP-bd"/>
</dbReference>
<dbReference type="InterPro" id="IPR027417">
    <property type="entry name" value="P-loop_NTPase"/>
</dbReference>
<dbReference type="NCBIfam" id="NF008348">
    <property type="entry name" value="PRK11131.1"/>
    <property type="match status" value="1"/>
</dbReference>
<evidence type="ECO:0000256" key="4">
    <source>
        <dbReference type="ARBA" id="ARBA00022840"/>
    </source>
</evidence>
<dbReference type="PANTHER" id="PTHR18934:SF99">
    <property type="entry name" value="ATP-DEPENDENT RNA HELICASE DHX37-RELATED"/>
    <property type="match status" value="1"/>
</dbReference>
<dbReference type="Gene3D" id="3.40.50.300">
    <property type="entry name" value="P-loop containing nucleotide triphosphate hydrolases"/>
    <property type="match status" value="2"/>
</dbReference>
<dbReference type="Pfam" id="PF00270">
    <property type="entry name" value="DEAD"/>
    <property type="match status" value="1"/>
</dbReference>
<dbReference type="Gene3D" id="1.20.120.1080">
    <property type="match status" value="1"/>
</dbReference>
<evidence type="ECO:0000256" key="3">
    <source>
        <dbReference type="ARBA" id="ARBA00022806"/>
    </source>
</evidence>
<sequence>MNRPRDQARDHPPDHDQLQARLASRRASVPLITYPDVLPIAARRDDLLAAIRDHQVVIVAGETGSGKSTQLPKLCLELGRGVEGMIGHTQPRRIAARTIAERVADELGTELGTLVGYTVRFTDRVSDATLVKVMTDGILLAEIQHDRLLRRYDTLIIDEAHERSLNVDFLLGYLKQLLPRRPDLKVIVTSATIDTARFSEHFSDAPVIEVTGRTYPVDIRYRPFGASNTEADTEAGEDDRDQVQAVCDAIEELGHESDGDVLVFLSGEREIHDTADALRRLERPHTEVLPLYARLSAPEQHRIFQSHTGRRVVLSTNVAETSLTVPGVRYVVDAGAVRMSRYSHRLKVQRLPIEPISQASANQRAGRCGRVAPGVCIRLYTAQQFDDRPEFTEPEILRTNLASVILQMTALGLGDVSTFPFLDPPDSRAVRDGVALLEELGALEPGQPADNRRLTPLGQRLARLPLDPRLGRMVLEADRHGCVREVMVIAAALSIQDPRERPTASRQAADEAHRRFVVDGSDFLGIVALWEYLREQQRAMSSSQFRKLCRTEYLNYLRVREWQDLFSQLRQISGSLGVRPGTEKGHPDRVHQSLLAGLLSHLGVRDGDSRDFRGAHGSKFAIVPGSALAKKPPRWAMVAELVETNRLWGRTAASVQPEWAERLGGHLVKRTYGDPEWDPRRGAAVTTERATLYGLPVVAGRRIGYDRVDPAEARQMFIRHALVSGEWTTHHAFAARNRAFLEQVRAMGDRVRRIDLVDDAALCAFYDARVGAEVVSARHFDRWWKVQRAEQPALLDLTVADLAITALSAGTDGGGALGAHEYPDTWQQDDLSLAVTYRFDPGDVRDGVTVHVPLQILNRVRTDGFDWQVTGFRDELVTALVWTLPKATRRHLVPVADSARIAGSRLVHHDGSLVQALAPVVSELAGEQVPPSAFDMERVPDHLRITFSVEADDGRCLGVGKELDALRRHLSGRVRHAIAATAPGVERAGITEWDFGALAEVIETERDDGHVVRGYPALIDDGDSVSVRVFTNPEIQGRVMRSGLRRLLLLTVAVSRKSIGRDISNEALLAIGRTPTATLGNLVDDCITAAADRVIADHGEPVRDPEGFRSLQQVARRRLADEAARALGTVGQIFVAVADVESRLSRLIAPALAPSVTDVRTQLARLLRPGFVTATGVARLPDVVRYVRAIERRLDKLAADPVRDRQRLHDVGLLEQRYQKVLARLAPSQFTSDVIEIGWSIEELRVSLFAQMLGTTKSVSPQRINRDIDVIEARLTGRPTGR</sequence>
<dbReference type="InterPro" id="IPR011545">
    <property type="entry name" value="DEAD/DEAH_box_helicase_dom"/>
</dbReference>
<dbReference type="FunFam" id="1.20.120.1080:FF:000005">
    <property type="entry name" value="ATP-dependent helicase HrpA"/>
    <property type="match status" value="1"/>
</dbReference>
<evidence type="ECO:0000259" key="5">
    <source>
        <dbReference type="PROSITE" id="PS51192"/>
    </source>
</evidence>
<dbReference type="PANTHER" id="PTHR18934">
    <property type="entry name" value="ATP-DEPENDENT RNA HELICASE"/>
    <property type="match status" value="1"/>
</dbReference>
<dbReference type="InterPro" id="IPR003593">
    <property type="entry name" value="AAA+_ATPase"/>
</dbReference>
<dbReference type="Pfam" id="PF11898">
    <property type="entry name" value="DUF3418"/>
    <property type="match status" value="1"/>
</dbReference>
<proteinExistence type="predicted"/>
<dbReference type="GO" id="GO:0016787">
    <property type="term" value="F:hydrolase activity"/>
    <property type="evidence" value="ECO:0007669"/>
    <property type="project" value="UniProtKB-KW"/>
</dbReference>
<dbReference type="InterPro" id="IPR024590">
    <property type="entry name" value="HrpA_C"/>
</dbReference>
<dbReference type="SMART" id="SM00490">
    <property type="entry name" value="HELICc"/>
    <property type="match status" value="1"/>
</dbReference>
<dbReference type="SMART" id="SM00487">
    <property type="entry name" value="DEXDc"/>
    <property type="match status" value="1"/>
</dbReference>
<dbReference type="PROSITE" id="PS51192">
    <property type="entry name" value="HELICASE_ATP_BIND_1"/>
    <property type="match status" value="1"/>
</dbReference>
<dbReference type="InterPro" id="IPR001650">
    <property type="entry name" value="Helicase_C-like"/>
</dbReference>
<evidence type="ECO:0000313" key="7">
    <source>
        <dbReference type="EMBL" id="CAB4867821.1"/>
    </source>
</evidence>
<dbReference type="Pfam" id="PF07717">
    <property type="entry name" value="OB_NTP_bind"/>
    <property type="match status" value="1"/>
</dbReference>
<name>A0A6J7DBV6_9ZZZZ</name>
<keyword evidence="1" id="KW-0547">Nucleotide-binding</keyword>
<feature type="domain" description="Helicase ATP-binding" evidence="5">
    <location>
        <begin position="48"/>
        <end position="211"/>
    </location>
</feature>
<dbReference type="CDD" id="cd17989">
    <property type="entry name" value="DEXHc_HrpA"/>
    <property type="match status" value="1"/>
</dbReference>
<accession>A0A6J7DBV6</accession>
<dbReference type="SUPFAM" id="SSF52540">
    <property type="entry name" value="P-loop containing nucleoside triphosphate hydrolases"/>
    <property type="match status" value="1"/>
</dbReference>
<dbReference type="SMART" id="SM00382">
    <property type="entry name" value="AAA"/>
    <property type="match status" value="1"/>
</dbReference>
<keyword evidence="3" id="KW-0347">Helicase</keyword>
<dbReference type="Pfam" id="PF04408">
    <property type="entry name" value="WHD_HA2"/>
    <property type="match status" value="1"/>
</dbReference>
<dbReference type="InterPro" id="IPR010222">
    <property type="entry name" value="RNA_helicase_HrpA"/>
</dbReference>
<keyword evidence="4" id="KW-0067">ATP-binding</keyword>
<dbReference type="InterPro" id="IPR007502">
    <property type="entry name" value="Helicase-assoc_dom"/>
</dbReference>
<dbReference type="NCBIfam" id="TIGR01967">
    <property type="entry name" value="DEAH_box_HrpA"/>
    <property type="match status" value="1"/>
</dbReference>
<dbReference type="CDD" id="cd18791">
    <property type="entry name" value="SF2_C_RHA"/>
    <property type="match status" value="1"/>
</dbReference>
<gene>
    <name evidence="7" type="ORF">UFOPK3376_00641</name>
</gene>
<dbReference type="InterPro" id="IPR011709">
    <property type="entry name" value="DEAD-box_helicase_OB_fold"/>
</dbReference>
<evidence type="ECO:0000256" key="1">
    <source>
        <dbReference type="ARBA" id="ARBA00022741"/>
    </source>
</evidence>
<dbReference type="PROSITE" id="PS51194">
    <property type="entry name" value="HELICASE_CTER"/>
    <property type="match status" value="1"/>
</dbReference>
<dbReference type="GO" id="GO:0005524">
    <property type="term" value="F:ATP binding"/>
    <property type="evidence" value="ECO:0007669"/>
    <property type="project" value="UniProtKB-KW"/>
</dbReference>
<organism evidence="7">
    <name type="scientific">freshwater metagenome</name>
    <dbReference type="NCBI Taxonomy" id="449393"/>
    <lineage>
        <taxon>unclassified sequences</taxon>
        <taxon>metagenomes</taxon>
        <taxon>ecological metagenomes</taxon>
    </lineage>
</organism>
<feature type="domain" description="Helicase C-terminal" evidence="6">
    <location>
        <begin position="245"/>
        <end position="412"/>
    </location>
</feature>
<evidence type="ECO:0000259" key="6">
    <source>
        <dbReference type="PROSITE" id="PS51194"/>
    </source>
</evidence>
<dbReference type="InterPro" id="IPR048333">
    <property type="entry name" value="HA2_WH"/>
</dbReference>